<evidence type="ECO:0000256" key="1">
    <source>
        <dbReference type="SAM" id="MobiDB-lite"/>
    </source>
</evidence>
<proteinExistence type="predicted"/>
<sequence>MSKVVRSGGPSYDSKSTNKIPRKYHLATESEHILAPSSPRVIIASSTSWSGSSSTKTARWVGSIGGPLSRALLSFQFSFPIVPAFQQMGAPLTTNILPLTKEAEGLRKTRLLMMPQSVSACCGFRSRPKRATRDQKSSELENILLGDAVELRPSGFTAHSAIGVQGLCDVCKSGIHHFQEDGSQCQDTQQQTLHNAFQAR</sequence>
<accession>A0A0N7L4Z3</accession>
<dbReference type="RefSeq" id="XP_024576404.1">
    <property type="nucleotide sequence ID" value="XM_024725649.1"/>
</dbReference>
<protein>
    <submittedName>
        <fullName evidence="2">Uncharacterized protein</fullName>
    </submittedName>
</protein>
<dbReference type="AlphaFoldDB" id="A0A0N7L4Z3"/>
<evidence type="ECO:0000313" key="2">
    <source>
        <dbReference type="EMBL" id="CEG40035.1"/>
    </source>
</evidence>
<evidence type="ECO:0000313" key="3">
    <source>
        <dbReference type="Proteomes" id="UP000054928"/>
    </source>
</evidence>
<reference evidence="3" key="1">
    <citation type="submission" date="2014-09" db="EMBL/GenBank/DDBJ databases">
        <authorList>
            <person name="Sharma Rahul"/>
            <person name="Thines Marco"/>
        </authorList>
    </citation>
    <scope>NUCLEOTIDE SEQUENCE [LARGE SCALE GENOMIC DNA]</scope>
</reference>
<dbReference type="Proteomes" id="UP000054928">
    <property type="component" value="Unassembled WGS sequence"/>
</dbReference>
<organism evidence="2 3">
    <name type="scientific">Plasmopara halstedii</name>
    <name type="common">Downy mildew of sunflower</name>
    <dbReference type="NCBI Taxonomy" id="4781"/>
    <lineage>
        <taxon>Eukaryota</taxon>
        <taxon>Sar</taxon>
        <taxon>Stramenopiles</taxon>
        <taxon>Oomycota</taxon>
        <taxon>Peronosporomycetes</taxon>
        <taxon>Peronosporales</taxon>
        <taxon>Peronosporaceae</taxon>
        <taxon>Plasmopara</taxon>
    </lineage>
</organism>
<keyword evidence="3" id="KW-1185">Reference proteome</keyword>
<dbReference type="EMBL" id="CCYD01000468">
    <property type="protein sequence ID" value="CEG40035.1"/>
    <property type="molecule type" value="Genomic_DNA"/>
</dbReference>
<name>A0A0N7L4Z3_PLAHL</name>
<feature type="region of interest" description="Disordered" evidence="1">
    <location>
        <begin position="1"/>
        <end position="20"/>
    </location>
</feature>
<dbReference type="GeneID" id="36405312"/>